<evidence type="ECO:0008006" key="3">
    <source>
        <dbReference type="Google" id="ProtNLM"/>
    </source>
</evidence>
<comment type="caution">
    <text evidence="1">The sequence shown here is derived from an EMBL/GenBank/DDBJ whole genome shotgun (WGS) entry which is preliminary data.</text>
</comment>
<organism evidence="1 2">
    <name type="scientific">Clostridium gallinarum</name>
    <dbReference type="NCBI Taxonomy" id="2762246"/>
    <lineage>
        <taxon>Bacteria</taxon>
        <taxon>Bacillati</taxon>
        <taxon>Bacillota</taxon>
        <taxon>Clostridia</taxon>
        <taxon>Eubacteriales</taxon>
        <taxon>Clostridiaceae</taxon>
        <taxon>Clostridium</taxon>
    </lineage>
</organism>
<reference evidence="1 2" key="1">
    <citation type="submission" date="2020-08" db="EMBL/GenBank/DDBJ databases">
        <title>A Genomic Blueprint of the Chicken Gut Microbiome.</title>
        <authorList>
            <person name="Gilroy R."/>
            <person name="Ravi A."/>
            <person name="Getino M."/>
            <person name="Pursley I."/>
            <person name="Horton D.L."/>
            <person name="Alikhan N.-F."/>
            <person name="Baker D."/>
            <person name="Gharbi K."/>
            <person name="Hall N."/>
            <person name="Watson M."/>
            <person name="Adriaenssens E.M."/>
            <person name="Foster-Nyarko E."/>
            <person name="Jarju S."/>
            <person name="Secka A."/>
            <person name="Antonio M."/>
            <person name="Oren A."/>
            <person name="Chaudhuri R."/>
            <person name="La Ragione R.M."/>
            <person name="Hildebrand F."/>
            <person name="Pallen M.J."/>
        </authorList>
    </citation>
    <scope>NUCLEOTIDE SEQUENCE [LARGE SCALE GENOMIC DNA]</scope>
    <source>
        <strain evidence="1 2">Sa3CUN1</strain>
    </source>
</reference>
<proteinExistence type="predicted"/>
<evidence type="ECO:0000313" key="2">
    <source>
        <dbReference type="Proteomes" id="UP000640335"/>
    </source>
</evidence>
<evidence type="ECO:0000313" key="1">
    <source>
        <dbReference type="EMBL" id="MBD7914213.1"/>
    </source>
</evidence>
<dbReference type="RefSeq" id="WP_191748633.1">
    <property type="nucleotide sequence ID" value="NZ_JACSQZ010000008.1"/>
</dbReference>
<keyword evidence="2" id="KW-1185">Reference proteome</keyword>
<accession>A0ABR8Q1B9</accession>
<dbReference type="EMBL" id="JACSQZ010000008">
    <property type="protein sequence ID" value="MBD7914213.1"/>
    <property type="molecule type" value="Genomic_DNA"/>
</dbReference>
<protein>
    <recommendedName>
        <fullName evidence="3">Phage protein</fullName>
    </recommendedName>
</protein>
<gene>
    <name evidence="1" type="ORF">H9660_03550</name>
</gene>
<sequence>MIEVINKLESELGIPFYYVSREEGEAPVVVYNYKKELNMSDMEKESASYDFYFILIINKNINITVEKFEEVLINNLFRNVTVNQSTTTKENYIQISITASKNI</sequence>
<dbReference type="Proteomes" id="UP000640335">
    <property type="component" value="Unassembled WGS sequence"/>
</dbReference>
<name>A0ABR8Q1B9_9CLOT</name>